<dbReference type="InterPro" id="IPR000242">
    <property type="entry name" value="PTP_cat"/>
</dbReference>
<dbReference type="OrthoDB" id="8815311at2759"/>
<dbReference type="InterPro" id="IPR029021">
    <property type="entry name" value="Prot-tyrosine_phosphatase-like"/>
</dbReference>
<dbReference type="PROSITE" id="PS50055">
    <property type="entry name" value="TYR_PHOSPHATASE_PTP"/>
    <property type="match status" value="1"/>
</dbReference>
<dbReference type="SMART" id="SM00404">
    <property type="entry name" value="PTPc_motif"/>
    <property type="match status" value="1"/>
</dbReference>
<dbReference type="PANTHER" id="PTHR46163">
    <property type="entry name" value="TYROSINE-PROTEIN PHOSPHATASE-RELATED"/>
    <property type="match status" value="1"/>
</dbReference>
<dbReference type="InterPro" id="IPR052782">
    <property type="entry name" value="Oocyte-zygote_transition_reg"/>
</dbReference>
<protein>
    <submittedName>
        <fullName evidence="3">Protein-tyrosine phosphatase</fullName>
    </submittedName>
</protein>
<feature type="domain" description="Tyrosine specific protein phosphatases" evidence="2">
    <location>
        <begin position="148"/>
        <end position="219"/>
    </location>
</feature>
<dbReference type="PRINTS" id="PR00700">
    <property type="entry name" value="PRTYPHPHTASE"/>
</dbReference>
<dbReference type="Pfam" id="PF00102">
    <property type="entry name" value="Y_phosphatase"/>
    <property type="match status" value="1"/>
</dbReference>
<feature type="domain" description="Tyrosine-protein phosphatase" evidence="1">
    <location>
        <begin position="20"/>
        <end position="228"/>
    </location>
</feature>
<dbReference type="Gene3D" id="3.90.190.10">
    <property type="entry name" value="Protein tyrosine phosphatase superfamily"/>
    <property type="match status" value="1"/>
</dbReference>
<dbReference type="PANTHER" id="PTHR46163:SF5">
    <property type="entry name" value="TYROSINE-PROTEIN PHOSPHATASE"/>
    <property type="match status" value="1"/>
</dbReference>
<keyword evidence="4" id="KW-1185">Reference proteome</keyword>
<dbReference type="SMART" id="SM00194">
    <property type="entry name" value="PTPc"/>
    <property type="match status" value="1"/>
</dbReference>
<dbReference type="InterPro" id="IPR016130">
    <property type="entry name" value="Tyr_Pase_AS"/>
</dbReference>
<dbReference type="GO" id="GO:0004725">
    <property type="term" value="F:protein tyrosine phosphatase activity"/>
    <property type="evidence" value="ECO:0007669"/>
    <property type="project" value="InterPro"/>
</dbReference>
<proteinExistence type="predicted"/>
<dbReference type="Proteomes" id="UP000230423">
    <property type="component" value="Unassembled WGS sequence"/>
</dbReference>
<dbReference type="InterPro" id="IPR000387">
    <property type="entry name" value="Tyr_Pase_dom"/>
</dbReference>
<accession>A0A2G9UBP4</accession>
<evidence type="ECO:0000259" key="2">
    <source>
        <dbReference type="PROSITE" id="PS50056"/>
    </source>
</evidence>
<dbReference type="PROSITE" id="PS50056">
    <property type="entry name" value="TYR_PHOSPHATASE_2"/>
    <property type="match status" value="1"/>
</dbReference>
<organism evidence="3 4">
    <name type="scientific">Teladorsagia circumcincta</name>
    <name type="common">Brown stomach worm</name>
    <name type="synonym">Ostertagia circumcincta</name>
    <dbReference type="NCBI Taxonomy" id="45464"/>
    <lineage>
        <taxon>Eukaryota</taxon>
        <taxon>Metazoa</taxon>
        <taxon>Ecdysozoa</taxon>
        <taxon>Nematoda</taxon>
        <taxon>Chromadorea</taxon>
        <taxon>Rhabditida</taxon>
        <taxon>Rhabditina</taxon>
        <taxon>Rhabditomorpha</taxon>
        <taxon>Strongyloidea</taxon>
        <taxon>Trichostrongylidae</taxon>
        <taxon>Teladorsagia</taxon>
    </lineage>
</organism>
<name>A0A2G9UBP4_TELCI</name>
<dbReference type="AlphaFoldDB" id="A0A2G9UBP4"/>
<evidence type="ECO:0000313" key="4">
    <source>
        <dbReference type="Proteomes" id="UP000230423"/>
    </source>
</evidence>
<evidence type="ECO:0000259" key="1">
    <source>
        <dbReference type="PROSITE" id="PS50055"/>
    </source>
</evidence>
<reference evidence="3 4" key="1">
    <citation type="submission" date="2015-09" db="EMBL/GenBank/DDBJ databases">
        <title>Draft genome of the parasitic nematode Teladorsagia circumcincta isolate WARC Sus (inbred).</title>
        <authorList>
            <person name="Mitreva M."/>
        </authorList>
    </citation>
    <scope>NUCLEOTIDE SEQUENCE [LARGE SCALE GENOMIC DNA]</scope>
    <source>
        <strain evidence="3 4">S</strain>
    </source>
</reference>
<evidence type="ECO:0000313" key="3">
    <source>
        <dbReference type="EMBL" id="PIO67641.1"/>
    </source>
</evidence>
<dbReference type="EMBL" id="KZ347482">
    <property type="protein sequence ID" value="PIO67641.1"/>
    <property type="molecule type" value="Genomic_DNA"/>
</dbReference>
<dbReference type="InterPro" id="IPR003595">
    <property type="entry name" value="Tyr_Pase_cat"/>
</dbReference>
<dbReference type="CDD" id="cd00047">
    <property type="entry name" value="PTPc"/>
    <property type="match status" value="1"/>
</dbReference>
<dbReference type="PROSITE" id="PS00383">
    <property type="entry name" value="TYR_PHOSPHATASE_1"/>
    <property type="match status" value="1"/>
</dbReference>
<dbReference type="SUPFAM" id="SSF52799">
    <property type="entry name" value="(Phosphotyrosine protein) phosphatases II"/>
    <property type="match status" value="1"/>
</dbReference>
<gene>
    <name evidence="3" type="ORF">TELCIR_10600</name>
</gene>
<sequence length="263" mass="30223">MPRANEGMCENVMKVTKCAYYNTSPVNSSSPALQPHVDPGPLDGTINEFWQMVLQEESQTIVMLCNCLEMGKNKCAEYWPNQVGQTKTFAGIEITNIQMRPMSPEEQTVIVSVLIVKFTKPDGTSEQREVRHYQWVDWPDRGVPPCRLTSMELLSRVRGTSKPIIVHCSAGIGRTGTIVAIEYILERMQAGVECAAMNDLLKELRNQRAYTIQNDLQYLFIHRVMLCYFLEKHRQRYESMMTEEFQAKYKKFVEDYNQATGTN</sequence>